<evidence type="ECO:0000259" key="2">
    <source>
        <dbReference type="SMART" id="SM00014"/>
    </source>
</evidence>
<name>A0A5M6CTZ6_9BACT</name>
<dbReference type="Pfam" id="PF01569">
    <property type="entry name" value="PAP2"/>
    <property type="match status" value="1"/>
</dbReference>
<organism evidence="3 4">
    <name type="scientific">Taibaiella lutea</name>
    <dbReference type="NCBI Taxonomy" id="2608001"/>
    <lineage>
        <taxon>Bacteria</taxon>
        <taxon>Pseudomonadati</taxon>
        <taxon>Bacteroidota</taxon>
        <taxon>Chitinophagia</taxon>
        <taxon>Chitinophagales</taxon>
        <taxon>Chitinophagaceae</taxon>
        <taxon>Taibaiella</taxon>
    </lineage>
</organism>
<comment type="caution">
    <text evidence="3">The sequence shown here is derived from an EMBL/GenBank/DDBJ whole genome shotgun (WGS) entry which is preliminary data.</text>
</comment>
<protein>
    <submittedName>
        <fullName evidence="3">Phosphatase PAP2 family protein</fullName>
    </submittedName>
</protein>
<feature type="chain" id="PRO_5024328904" evidence="1">
    <location>
        <begin position="21"/>
        <end position="194"/>
    </location>
</feature>
<accession>A0A5M6CTZ6</accession>
<dbReference type="Proteomes" id="UP000323632">
    <property type="component" value="Unassembled WGS sequence"/>
</dbReference>
<dbReference type="PANTHER" id="PTHR14969">
    <property type="entry name" value="SPHINGOSINE-1-PHOSPHATE PHOSPHOHYDROLASE"/>
    <property type="match status" value="1"/>
</dbReference>
<proteinExistence type="predicted"/>
<feature type="domain" description="Phosphatidic acid phosphatase type 2/haloperoxidase" evidence="2">
    <location>
        <begin position="83"/>
        <end position="185"/>
    </location>
</feature>
<dbReference type="SMART" id="SM00014">
    <property type="entry name" value="acidPPc"/>
    <property type="match status" value="1"/>
</dbReference>
<dbReference type="EMBL" id="VWSH01000001">
    <property type="protein sequence ID" value="KAA5536475.1"/>
    <property type="molecule type" value="Genomic_DNA"/>
</dbReference>
<dbReference type="CDD" id="cd01610">
    <property type="entry name" value="PAP2_like"/>
    <property type="match status" value="1"/>
</dbReference>
<keyword evidence="1" id="KW-0732">Signal</keyword>
<dbReference type="InterPro" id="IPR000326">
    <property type="entry name" value="PAP2/HPO"/>
</dbReference>
<sequence>MKRVVVGLSMCALSCSQVYSQSLDMNILKSINASDPATQMYWIRTSNSVYYVAPTFTMGSLGYGLLFKDKVAIHNGVESAMSVGICLALSGGIKTLVNRPRPYQSNPEINTLTYSDGKSFPSGHTTLAFATATTLALEYKKWYITIPAFVWAGSVGYSRMRLGRHYPTDVACGAAVGIGSAYLSHWLTKKILKY</sequence>
<dbReference type="PANTHER" id="PTHR14969:SF13">
    <property type="entry name" value="AT30094P"/>
    <property type="match status" value="1"/>
</dbReference>
<evidence type="ECO:0000313" key="3">
    <source>
        <dbReference type="EMBL" id="KAA5536475.1"/>
    </source>
</evidence>
<keyword evidence="4" id="KW-1185">Reference proteome</keyword>
<feature type="signal peptide" evidence="1">
    <location>
        <begin position="1"/>
        <end position="20"/>
    </location>
</feature>
<reference evidence="3 4" key="1">
    <citation type="submission" date="2019-09" db="EMBL/GenBank/DDBJ databases">
        <title>Genome sequence and assembly of Taibaiella sp.</title>
        <authorList>
            <person name="Chhetri G."/>
        </authorList>
    </citation>
    <scope>NUCLEOTIDE SEQUENCE [LARGE SCALE GENOMIC DNA]</scope>
    <source>
        <strain evidence="3 4">KVB11</strain>
    </source>
</reference>
<evidence type="ECO:0000256" key="1">
    <source>
        <dbReference type="SAM" id="SignalP"/>
    </source>
</evidence>
<evidence type="ECO:0000313" key="4">
    <source>
        <dbReference type="Proteomes" id="UP000323632"/>
    </source>
</evidence>
<dbReference type="InterPro" id="IPR036938">
    <property type="entry name" value="PAP2/HPO_sf"/>
</dbReference>
<gene>
    <name evidence="3" type="ORF">F0919_02060</name>
</gene>
<dbReference type="Gene3D" id="1.20.144.10">
    <property type="entry name" value="Phosphatidic acid phosphatase type 2/haloperoxidase"/>
    <property type="match status" value="1"/>
</dbReference>
<dbReference type="AlphaFoldDB" id="A0A5M6CTZ6"/>
<dbReference type="RefSeq" id="WP_150031048.1">
    <property type="nucleotide sequence ID" value="NZ_VWSH01000001.1"/>
</dbReference>
<dbReference type="SUPFAM" id="SSF48317">
    <property type="entry name" value="Acid phosphatase/Vanadium-dependent haloperoxidase"/>
    <property type="match status" value="1"/>
</dbReference>